<evidence type="ECO:0000313" key="1">
    <source>
        <dbReference type="EMBL" id="CAH0519630.1"/>
    </source>
</evidence>
<sequence length="68" mass="7931">MLRDVRLLLVATAKVKNSRCVLEQKARTLRYPKVQYVGGKNLFVRGTIDALTKVFARHVFFRMKFSPF</sequence>
<proteinExistence type="predicted"/>
<protein>
    <submittedName>
        <fullName evidence="1">Uncharacterized protein</fullName>
    </submittedName>
</protein>
<organism evidence="1 2">
    <name type="scientific">Peronospora belbahrii</name>
    <dbReference type="NCBI Taxonomy" id="622444"/>
    <lineage>
        <taxon>Eukaryota</taxon>
        <taxon>Sar</taxon>
        <taxon>Stramenopiles</taxon>
        <taxon>Oomycota</taxon>
        <taxon>Peronosporomycetes</taxon>
        <taxon>Peronosporales</taxon>
        <taxon>Peronosporaceae</taxon>
        <taxon>Peronospora</taxon>
    </lineage>
</organism>
<name>A0ABN8D2N0_9STRA</name>
<accession>A0ABN8D2N0</accession>
<reference evidence="1 2" key="1">
    <citation type="submission" date="2021-11" db="EMBL/GenBank/DDBJ databases">
        <authorList>
            <person name="Islam A."/>
            <person name="Islam S."/>
            <person name="Flora M.S."/>
            <person name="Rahman M."/>
            <person name="Ziaur R.M."/>
            <person name="Epstein J.H."/>
            <person name="Hassan M."/>
            <person name="Klassen M."/>
            <person name="Woodard K."/>
            <person name="Webb A."/>
            <person name="Webby R.J."/>
            <person name="El Zowalaty M.E."/>
        </authorList>
    </citation>
    <scope>NUCLEOTIDE SEQUENCE [LARGE SCALE GENOMIC DNA]</scope>
    <source>
        <strain evidence="1">Pbs1</strain>
    </source>
</reference>
<dbReference type="EMBL" id="CAKLCB010000306">
    <property type="protein sequence ID" value="CAH0519630.1"/>
    <property type="molecule type" value="Genomic_DNA"/>
</dbReference>
<dbReference type="Proteomes" id="UP001158986">
    <property type="component" value="Unassembled WGS sequence"/>
</dbReference>
<gene>
    <name evidence="1" type="ORF">PBS001_LOCUS6150</name>
</gene>
<keyword evidence="2" id="KW-1185">Reference proteome</keyword>
<evidence type="ECO:0000313" key="2">
    <source>
        <dbReference type="Proteomes" id="UP001158986"/>
    </source>
</evidence>
<comment type="caution">
    <text evidence="1">The sequence shown here is derived from an EMBL/GenBank/DDBJ whole genome shotgun (WGS) entry which is preliminary data.</text>
</comment>